<protein>
    <submittedName>
        <fullName evidence="1">Uncharacterized protein</fullName>
    </submittedName>
</protein>
<dbReference type="PANTHER" id="PTHR33116:SF76">
    <property type="entry name" value="DUF4283 DOMAIN-CONTAINING PROTEIN"/>
    <property type="match status" value="1"/>
</dbReference>
<name>A0AAW2VUV4_9LAMI</name>
<gene>
    <name evidence="1" type="ORF">Slati_2667500</name>
</gene>
<reference evidence="1" key="2">
    <citation type="journal article" date="2024" name="Plant">
        <title>Genomic evolution and insights into agronomic trait innovations of Sesamum species.</title>
        <authorList>
            <person name="Miao H."/>
            <person name="Wang L."/>
            <person name="Qu L."/>
            <person name="Liu H."/>
            <person name="Sun Y."/>
            <person name="Le M."/>
            <person name="Wang Q."/>
            <person name="Wei S."/>
            <person name="Zheng Y."/>
            <person name="Lin W."/>
            <person name="Duan Y."/>
            <person name="Cao H."/>
            <person name="Xiong S."/>
            <person name="Wang X."/>
            <person name="Wei L."/>
            <person name="Li C."/>
            <person name="Ma Q."/>
            <person name="Ju M."/>
            <person name="Zhao R."/>
            <person name="Li G."/>
            <person name="Mu C."/>
            <person name="Tian Q."/>
            <person name="Mei H."/>
            <person name="Zhang T."/>
            <person name="Gao T."/>
            <person name="Zhang H."/>
        </authorList>
    </citation>
    <scope>NUCLEOTIDE SEQUENCE</scope>
    <source>
        <strain evidence="1">KEN1</strain>
    </source>
</reference>
<evidence type="ECO:0000313" key="1">
    <source>
        <dbReference type="EMBL" id="KAL0433332.1"/>
    </source>
</evidence>
<dbReference type="AlphaFoldDB" id="A0AAW2VUV4"/>
<reference evidence="1" key="1">
    <citation type="submission" date="2020-06" db="EMBL/GenBank/DDBJ databases">
        <authorList>
            <person name="Li T."/>
            <person name="Hu X."/>
            <person name="Zhang T."/>
            <person name="Song X."/>
            <person name="Zhang H."/>
            <person name="Dai N."/>
            <person name="Sheng W."/>
            <person name="Hou X."/>
            <person name="Wei L."/>
        </authorList>
    </citation>
    <scope>NUCLEOTIDE SEQUENCE</scope>
    <source>
        <strain evidence="1">KEN1</strain>
        <tissue evidence="1">Leaf</tissue>
    </source>
</reference>
<comment type="caution">
    <text evidence="1">The sequence shown here is derived from an EMBL/GenBank/DDBJ whole genome shotgun (WGS) entry which is preliminary data.</text>
</comment>
<sequence>MMASWRSNRLSFAGRVQIIKSILGTLHNYWSSSFILPKGITKCIESKLRSFLWKGCDGQGYAKVQWGHVCLPKESGGPGIKSVAATNAGLMSKHLWAIITNNQHSLWHINYTMDNGADIWLWQDPWFKERF</sequence>
<proteinExistence type="predicted"/>
<dbReference type="EMBL" id="JACGWN010000009">
    <property type="protein sequence ID" value="KAL0433332.1"/>
    <property type="molecule type" value="Genomic_DNA"/>
</dbReference>
<dbReference type="PANTHER" id="PTHR33116">
    <property type="entry name" value="REVERSE TRANSCRIPTASE ZINC-BINDING DOMAIN-CONTAINING PROTEIN-RELATED-RELATED"/>
    <property type="match status" value="1"/>
</dbReference>
<accession>A0AAW2VUV4</accession>
<organism evidence="1">
    <name type="scientific">Sesamum latifolium</name>
    <dbReference type="NCBI Taxonomy" id="2727402"/>
    <lineage>
        <taxon>Eukaryota</taxon>
        <taxon>Viridiplantae</taxon>
        <taxon>Streptophyta</taxon>
        <taxon>Embryophyta</taxon>
        <taxon>Tracheophyta</taxon>
        <taxon>Spermatophyta</taxon>
        <taxon>Magnoliopsida</taxon>
        <taxon>eudicotyledons</taxon>
        <taxon>Gunneridae</taxon>
        <taxon>Pentapetalae</taxon>
        <taxon>asterids</taxon>
        <taxon>lamiids</taxon>
        <taxon>Lamiales</taxon>
        <taxon>Pedaliaceae</taxon>
        <taxon>Sesamum</taxon>
    </lineage>
</organism>